<evidence type="ECO:0000256" key="6">
    <source>
        <dbReference type="ARBA" id="ARBA00023002"/>
    </source>
</evidence>
<dbReference type="SUPFAM" id="SSF51395">
    <property type="entry name" value="FMN-linked oxidoreductases"/>
    <property type="match status" value="1"/>
</dbReference>
<dbReference type="GO" id="GO:0005737">
    <property type="term" value="C:cytoplasm"/>
    <property type="evidence" value="ECO:0007669"/>
    <property type="project" value="InterPro"/>
</dbReference>
<name>X1F0J5_9ZZZZ</name>
<evidence type="ECO:0000259" key="7">
    <source>
        <dbReference type="Pfam" id="PF01180"/>
    </source>
</evidence>
<organism evidence="8">
    <name type="scientific">marine sediment metagenome</name>
    <dbReference type="NCBI Taxonomy" id="412755"/>
    <lineage>
        <taxon>unclassified sequences</taxon>
        <taxon>metagenomes</taxon>
        <taxon>ecological metagenomes</taxon>
    </lineage>
</organism>
<gene>
    <name evidence="8" type="ORF">S03H2_22703</name>
</gene>
<feature type="non-terminal residue" evidence="8">
    <location>
        <position position="203"/>
    </location>
</feature>
<protein>
    <recommendedName>
        <fullName evidence="7">Dihydroorotate dehydrogenase catalytic domain-containing protein</fullName>
    </recommendedName>
</protein>
<reference evidence="8" key="1">
    <citation type="journal article" date="2014" name="Front. Microbiol.">
        <title>High frequency of phylogenetically diverse reductive dehalogenase-homologous genes in deep subseafloor sedimentary metagenomes.</title>
        <authorList>
            <person name="Kawai M."/>
            <person name="Futagami T."/>
            <person name="Toyoda A."/>
            <person name="Takaki Y."/>
            <person name="Nishi S."/>
            <person name="Hori S."/>
            <person name="Arai W."/>
            <person name="Tsubouchi T."/>
            <person name="Morono Y."/>
            <person name="Uchiyama I."/>
            <person name="Ito T."/>
            <person name="Fujiyama A."/>
            <person name="Inagaki F."/>
            <person name="Takami H."/>
        </authorList>
    </citation>
    <scope>NUCLEOTIDE SEQUENCE</scope>
    <source>
        <strain evidence="8">Expedition CK06-06</strain>
    </source>
</reference>
<evidence type="ECO:0000256" key="2">
    <source>
        <dbReference type="ARBA" id="ARBA00004725"/>
    </source>
</evidence>
<dbReference type="AlphaFoldDB" id="X1F0J5"/>
<proteinExistence type="predicted"/>
<keyword evidence="3" id="KW-0285">Flavoprotein</keyword>
<keyword evidence="5" id="KW-0665">Pyrimidine biosynthesis</keyword>
<accession>X1F0J5</accession>
<dbReference type="PANTHER" id="PTHR48109">
    <property type="entry name" value="DIHYDROOROTATE DEHYDROGENASE (QUINONE), MITOCHONDRIAL-RELATED"/>
    <property type="match status" value="1"/>
</dbReference>
<dbReference type="GO" id="GO:0006207">
    <property type="term" value="P:'de novo' pyrimidine nucleobase biosynthetic process"/>
    <property type="evidence" value="ECO:0007669"/>
    <property type="project" value="TreeGrafter"/>
</dbReference>
<comment type="pathway">
    <text evidence="2">Pyrimidine metabolism; UMP biosynthesis via de novo pathway.</text>
</comment>
<comment type="caution">
    <text evidence="8">The sequence shown here is derived from an EMBL/GenBank/DDBJ whole genome shotgun (WGS) entry which is preliminary data.</text>
</comment>
<dbReference type="Pfam" id="PF01180">
    <property type="entry name" value="DHO_dh"/>
    <property type="match status" value="1"/>
</dbReference>
<evidence type="ECO:0000256" key="1">
    <source>
        <dbReference type="ARBA" id="ARBA00001917"/>
    </source>
</evidence>
<feature type="domain" description="Dihydroorotate dehydrogenase catalytic" evidence="7">
    <location>
        <begin position="7"/>
        <end position="196"/>
    </location>
</feature>
<evidence type="ECO:0000313" key="8">
    <source>
        <dbReference type="EMBL" id="GAH39146.1"/>
    </source>
</evidence>
<comment type="cofactor">
    <cofactor evidence="1">
        <name>FMN</name>
        <dbReference type="ChEBI" id="CHEBI:58210"/>
    </cofactor>
</comment>
<keyword evidence="6" id="KW-0560">Oxidoreductase</keyword>
<dbReference type="EMBL" id="BARU01012272">
    <property type="protein sequence ID" value="GAH39146.1"/>
    <property type="molecule type" value="Genomic_DNA"/>
</dbReference>
<dbReference type="InterPro" id="IPR050074">
    <property type="entry name" value="DHO_dehydrogenase"/>
</dbReference>
<keyword evidence="4" id="KW-0288">FMN</keyword>
<dbReference type="GO" id="GO:0006221">
    <property type="term" value="P:pyrimidine nucleotide biosynthetic process"/>
    <property type="evidence" value="ECO:0007669"/>
    <property type="project" value="UniProtKB-KW"/>
</dbReference>
<dbReference type="GO" id="GO:0004152">
    <property type="term" value="F:dihydroorotate dehydrogenase activity"/>
    <property type="evidence" value="ECO:0007669"/>
    <property type="project" value="TreeGrafter"/>
</dbReference>
<evidence type="ECO:0000256" key="4">
    <source>
        <dbReference type="ARBA" id="ARBA00022643"/>
    </source>
</evidence>
<dbReference type="InterPro" id="IPR005720">
    <property type="entry name" value="Dihydroorotate_DH_cat"/>
</dbReference>
<sequence>MAVLPDLSVDIGGLKLKNPVITASGTFGYGTELTPFFDPSLLGAIIVKGLSLKPIPGNPPPRIAETPCGLLNAIGLANIGIQAFIEEKLPMLTKIEAPVITNIYGHTVKEYADLAKKIEKVEGIAAIEINISCPNVEKGGMAFGTDPDTAAMVTGQVVSNTTKPVIVKLTPNVTDITTIARAVESAGAQAISVTNAILGMAVD</sequence>
<dbReference type="PANTHER" id="PTHR48109:SF1">
    <property type="entry name" value="DIHYDROOROTATE DEHYDROGENASE (FUMARATE)"/>
    <property type="match status" value="1"/>
</dbReference>
<evidence type="ECO:0000256" key="3">
    <source>
        <dbReference type="ARBA" id="ARBA00022630"/>
    </source>
</evidence>
<dbReference type="Gene3D" id="3.20.20.70">
    <property type="entry name" value="Aldolase class I"/>
    <property type="match status" value="1"/>
</dbReference>
<dbReference type="InterPro" id="IPR013785">
    <property type="entry name" value="Aldolase_TIM"/>
</dbReference>
<evidence type="ECO:0000256" key="5">
    <source>
        <dbReference type="ARBA" id="ARBA00022975"/>
    </source>
</evidence>